<reference evidence="3 4" key="1">
    <citation type="journal article" date="2012" name="BMC Genomics">
        <title>The genome sequence of Propionibacterium acidipropionici provides insights into its biotechnological and industrial potential.</title>
        <authorList>
            <person name="Parizzi L.P."/>
            <person name="Grassi M.C."/>
            <person name="Llerena L.A."/>
            <person name="Carazzolle M.F."/>
            <person name="Queiroz V.L."/>
            <person name="Lunardi I."/>
            <person name="Zeidler A.F."/>
            <person name="Teixeira P.J."/>
            <person name="Mieczkowski P."/>
            <person name="Rincones J."/>
            <person name="Pereira G.A."/>
        </authorList>
    </citation>
    <scope>NUCLEOTIDE SEQUENCE [LARGE SCALE GENOMIC DNA]</scope>
    <source>
        <strain evidence="4">ATCC 4875 / DSM 20272 / JCM 6432 / NBRC 12425 / NCIMB 8070</strain>
    </source>
</reference>
<keyword evidence="2" id="KW-0472">Membrane</keyword>
<dbReference type="EMBL" id="CP003493">
    <property type="protein sequence ID" value="AFV91146.1"/>
    <property type="molecule type" value="Genomic_DNA"/>
</dbReference>
<dbReference type="PATRIC" id="fig|1171373.8.peg.3338"/>
<keyword evidence="2" id="KW-0812">Transmembrane</keyword>
<evidence type="ECO:0000256" key="2">
    <source>
        <dbReference type="SAM" id="Phobius"/>
    </source>
</evidence>
<dbReference type="AlphaFoldDB" id="K7RXF5"/>
<feature type="compositionally biased region" description="Basic and acidic residues" evidence="1">
    <location>
        <begin position="1"/>
        <end position="15"/>
    </location>
</feature>
<name>K7RXF5_ACIA4</name>
<protein>
    <recommendedName>
        <fullName evidence="5">DUF4245 domain-containing protein</fullName>
    </recommendedName>
</protein>
<dbReference type="Proteomes" id="UP000000214">
    <property type="component" value="Chromosome"/>
</dbReference>
<evidence type="ECO:0000256" key="1">
    <source>
        <dbReference type="SAM" id="MobiDB-lite"/>
    </source>
</evidence>
<evidence type="ECO:0008006" key="5">
    <source>
        <dbReference type="Google" id="ProtNLM"/>
    </source>
</evidence>
<sequence length="218" mass="23131">MCLMSRKDRGRRFAEDPDETPEIQDIPDDSGDRRRRGPSRAAEPEAGTRPSRRALLIGTIFVVLVVIVAGIAAYFINAAQPADPTARPSSTWELALPVQVGDYSRDPNAGSSPSADGGRTTVSATYAKGGKDAVVVLMTRPESDLKKFMKDAAMNAVTEQELSNGKGTAQCGTSSDNNYTGCVVLQDDTAVLVMGLLDQPRQELADLAQTTGAEAAKS</sequence>
<organism evidence="3 4">
    <name type="scientific">Acidipropionibacterium acidipropionici (strain ATCC 4875 / DSM 20272 / JCM 6432 / NBRC 12425 / NCIMB 8070 / 4)</name>
    <name type="common">Propionibacterium acidipropionici</name>
    <dbReference type="NCBI Taxonomy" id="1171373"/>
    <lineage>
        <taxon>Bacteria</taxon>
        <taxon>Bacillati</taxon>
        <taxon>Actinomycetota</taxon>
        <taxon>Actinomycetes</taxon>
        <taxon>Propionibacteriales</taxon>
        <taxon>Propionibacteriaceae</taxon>
        <taxon>Acidipropionibacterium</taxon>
    </lineage>
</organism>
<dbReference type="HOGENOM" id="CLU_1266001_0_0_11"/>
<feature type="transmembrane region" description="Helical" evidence="2">
    <location>
        <begin position="54"/>
        <end position="76"/>
    </location>
</feature>
<keyword evidence="2" id="KW-1133">Transmembrane helix</keyword>
<dbReference type="STRING" id="1171373.PACID_33900"/>
<gene>
    <name evidence="3" type="ordered locus">PACID_33900</name>
</gene>
<feature type="compositionally biased region" description="Acidic residues" evidence="1">
    <location>
        <begin position="16"/>
        <end position="29"/>
    </location>
</feature>
<accession>K7RXF5</accession>
<feature type="region of interest" description="Disordered" evidence="1">
    <location>
        <begin position="1"/>
        <end position="49"/>
    </location>
</feature>
<evidence type="ECO:0000313" key="4">
    <source>
        <dbReference type="Proteomes" id="UP000000214"/>
    </source>
</evidence>
<proteinExistence type="predicted"/>
<evidence type="ECO:0000313" key="3">
    <source>
        <dbReference type="EMBL" id="AFV91146.1"/>
    </source>
</evidence>
<dbReference type="KEGG" id="pbo:PACID_33900"/>